<dbReference type="InterPro" id="IPR036908">
    <property type="entry name" value="RlpA-like_sf"/>
</dbReference>
<comment type="caution">
    <text evidence="4">The sequence shown here is derived from an EMBL/GenBank/DDBJ whole genome shotgun (WGS) entry which is preliminary data.</text>
</comment>
<gene>
    <name evidence="4" type="ORF">LSAT_V11C300107780</name>
</gene>
<organism evidence="4 5">
    <name type="scientific">Lactuca sativa</name>
    <name type="common">Garden lettuce</name>
    <dbReference type="NCBI Taxonomy" id="4236"/>
    <lineage>
        <taxon>Eukaryota</taxon>
        <taxon>Viridiplantae</taxon>
        <taxon>Streptophyta</taxon>
        <taxon>Embryophyta</taxon>
        <taxon>Tracheophyta</taxon>
        <taxon>Spermatophyta</taxon>
        <taxon>Magnoliopsida</taxon>
        <taxon>eudicotyledons</taxon>
        <taxon>Gunneridae</taxon>
        <taxon>Pentapetalae</taxon>
        <taxon>asterids</taxon>
        <taxon>campanulids</taxon>
        <taxon>Asterales</taxon>
        <taxon>Asteraceae</taxon>
        <taxon>Cichorioideae</taxon>
        <taxon>Cichorieae</taxon>
        <taxon>Lactucinae</taxon>
        <taxon>Lactuca</taxon>
    </lineage>
</organism>
<name>A0A9R1W0G8_LACSA</name>
<accession>A0A9R1W0G8</accession>
<dbReference type="InterPro" id="IPR007117">
    <property type="entry name" value="Expansin_CBD"/>
</dbReference>
<feature type="signal peptide" evidence="1">
    <location>
        <begin position="1"/>
        <end position="24"/>
    </location>
</feature>
<feature type="domain" description="Expansin-like EG45" evidence="2">
    <location>
        <begin position="49"/>
        <end position="153"/>
    </location>
</feature>
<feature type="chain" id="PRO_5040326164" description="Expansin-like EG45 domain-containing protein" evidence="1">
    <location>
        <begin position="25"/>
        <end position="397"/>
    </location>
</feature>
<evidence type="ECO:0000313" key="5">
    <source>
        <dbReference type="Proteomes" id="UP000235145"/>
    </source>
</evidence>
<evidence type="ECO:0008006" key="6">
    <source>
        <dbReference type="Google" id="ProtNLM"/>
    </source>
</evidence>
<proteinExistence type="predicted"/>
<dbReference type="InterPro" id="IPR007112">
    <property type="entry name" value="Expansin/allergen_DPBB_dom"/>
</dbReference>
<dbReference type="PANTHER" id="PTHR31692">
    <property type="entry name" value="EXPANSIN-B3"/>
    <property type="match status" value="1"/>
</dbReference>
<dbReference type="PROSITE" id="PS50842">
    <property type="entry name" value="EXPANSIN_EG45"/>
    <property type="match status" value="1"/>
</dbReference>
<dbReference type="Gene3D" id="2.40.40.10">
    <property type="entry name" value="RlpA-like domain"/>
    <property type="match status" value="1"/>
</dbReference>
<dbReference type="Proteomes" id="UP000235145">
    <property type="component" value="Unassembled WGS sequence"/>
</dbReference>
<dbReference type="Gene3D" id="2.60.40.760">
    <property type="entry name" value="Expansin, cellulose-binding-like domain"/>
    <property type="match status" value="1"/>
</dbReference>
<keyword evidence="1" id="KW-0732">Signal</keyword>
<dbReference type="InterPro" id="IPR009009">
    <property type="entry name" value="RlpA-like_DPBB"/>
</dbReference>
<dbReference type="SUPFAM" id="SSF50685">
    <property type="entry name" value="Barwin-like endoglucanases"/>
    <property type="match status" value="1"/>
</dbReference>
<dbReference type="InterPro" id="IPR036749">
    <property type="entry name" value="Expansin_CBD_sf"/>
</dbReference>
<evidence type="ECO:0000256" key="1">
    <source>
        <dbReference type="SAM" id="SignalP"/>
    </source>
</evidence>
<dbReference type="GO" id="GO:0009653">
    <property type="term" value="P:anatomical structure morphogenesis"/>
    <property type="evidence" value="ECO:0007669"/>
    <property type="project" value="UniProtKB-ARBA"/>
</dbReference>
<dbReference type="EMBL" id="NBSK02000003">
    <property type="protein sequence ID" value="KAJ0216020.1"/>
    <property type="molecule type" value="Genomic_DNA"/>
</dbReference>
<dbReference type="CDD" id="cd22277">
    <property type="entry name" value="DPBB_EXLB_N"/>
    <property type="match status" value="1"/>
</dbReference>
<dbReference type="PROSITE" id="PS50843">
    <property type="entry name" value="EXPANSIN_CBD"/>
    <property type="match status" value="1"/>
</dbReference>
<dbReference type="SUPFAM" id="SSF49590">
    <property type="entry name" value="PHL pollen allergen"/>
    <property type="match status" value="1"/>
</dbReference>
<evidence type="ECO:0000313" key="4">
    <source>
        <dbReference type="EMBL" id="KAJ0216020.1"/>
    </source>
</evidence>
<keyword evidence="5" id="KW-1185">Reference proteome</keyword>
<reference evidence="4 5" key="1">
    <citation type="journal article" date="2017" name="Nat. Commun.">
        <title>Genome assembly with in vitro proximity ligation data and whole-genome triplication in lettuce.</title>
        <authorList>
            <person name="Reyes-Chin-Wo S."/>
            <person name="Wang Z."/>
            <person name="Yang X."/>
            <person name="Kozik A."/>
            <person name="Arikit S."/>
            <person name="Song C."/>
            <person name="Xia L."/>
            <person name="Froenicke L."/>
            <person name="Lavelle D.O."/>
            <person name="Truco M.J."/>
            <person name="Xia R."/>
            <person name="Zhu S."/>
            <person name="Xu C."/>
            <person name="Xu H."/>
            <person name="Xu X."/>
            <person name="Cox K."/>
            <person name="Korf I."/>
            <person name="Meyers B.C."/>
            <person name="Michelmore R.W."/>
        </authorList>
    </citation>
    <scope>NUCLEOTIDE SEQUENCE [LARGE SCALE GENOMIC DNA]</scope>
    <source>
        <strain evidence="5">cv. Salinas</strain>
        <tissue evidence="4">Seedlings</tissue>
    </source>
</reference>
<evidence type="ECO:0000259" key="3">
    <source>
        <dbReference type="PROSITE" id="PS50843"/>
    </source>
</evidence>
<dbReference type="AlphaFoldDB" id="A0A9R1W0G8"/>
<protein>
    <recommendedName>
        <fullName evidence="6">Expansin-like EG45 domain-containing protein</fullName>
    </recommendedName>
</protein>
<evidence type="ECO:0000259" key="2">
    <source>
        <dbReference type="PROSITE" id="PS50842"/>
    </source>
</evidence>
<sequence>MALSLDILFIVSAFIFSVINPAQSATSDGPFIQSRAAYYPDSDDKGSETGRCGYGSFGATINNGYVAAASDLYRDGVGCGACYQVRCTNSKDCSDEGVNVVITDQGSSHGTDFIMSKKAFRKMAQSTYAETSLLSQGVVDIEYTRVSCNYPKNNITIKIDESSDYPYYLAFVIWYQQGQNDITAVQLCETKNFVCKLLDRSYGSVFTTNSPPSGSLSLRMLFSGEDGDEKWVVPVNIIPEKWKKGDIYDTGFYILLKHLELARRGVVLENLTCPMCDEYEEDSNHVLVDYSYARSVCEGVSRWCNIQLGPLHTVQDVLDSISKWRVCKKRRKIISAIYYGTLWSLWKSRNEKVFKKNWLPPDKVTDIIKSVVYLWVKNRGKIDKLNWASWSHCPLLS</sequence>
<feature type="domain" description="Expansin-like CBD" evidence="3">
    <location>
        <begin position="167"/>
        <end position="250"/>
    </location>
</feature>
<dbReference type="Pfam" id="PF03330">
    <property type="entry name" value="DPBB_1"/>
    <property type="match status" value="1"/>
</dbReference>
<dbReference type="PANTHER" id="PTHR31692:SF92">
    <property type="entry name" value="EXPANSIN-LIKE B1"/>
    <property type="match status" value="1"/>
</dbReference>
<dbReference type="Pfam" id="PF01357">
    <property type="entry name" value="Expansin_C"/>
    <property type="match status" value="1"/>
</dbReference>